<feature type="region of interest" description="Disordered" evidence="1">
    <location>
        <begin position="52"/>
        <end position="119"/>
    </location>
</feature>
<evidence type="ECO:0000256" key="1">
    <source>
        <dbReference type="SAM" id="MobiDB-lite"/>
    </source>
</evidence>
<evidence type="ECO:0000313" key="3">
    <source>
        <dbReference type="Proteomes" id="UP000246740"/>
    </source>
</evidence>
<feature type="compositionally biased region" description="Basic and acidic residues" evidence="1">
    <location>
        <begin position="1"/>
        <end position="24"/>
    </location>
</feature>
<dbReference type="Proteomes" id="UP000246740">
    <property type="component" value="Unassembled WGS sequence"/>
</dbReference>
<dbReference type="OrthoDB" id="3356175at2759"/>
<dbReference type="EMBL" id="KZ819190">
    <property type="protein sequence ID" value="PWZ01573.1"/>
    <property type="molecule type" value="Genomic_DNA"/>
</dbReference>
<feature type="region of interest" description="Disordered" evidence="1">
    <location>
        <begin position="173"/>
        <end position="196"/>
    </location>
</feature>
<keyword evidence="3" id="KW-1185">Reference proteome</keyword>
<evidence type="ECO:0000313" key="2">
    <source>
        <dbReference type="EMBL" id="PWZ01573.1"/>
    </source>
</evidence>
<gene>
    <name evidence="2" type="ORF">BCV70DRAFT_199004</name>
</gene>
<sequence length="196" mass="20755">MVAHDDGKSKDKTKAVEDLEREPVLDFDALPPEAIQSYIAFYDLAKSFPPQELSEQAVGSSTSSRKRKARAVSPGPAASSSRKRNGDSNAADITSSTTAAAAANGAGAKVADDDPPCPPHFFDADAATHYLGQVASHHFSNQPAPKEGEVVVGFLYKCRAKGELNRPLAHYRLRDGPSIGAGRAQQRPSAAVGRSR</sequence>
<name>A0A317XUU4_9BASI</name>
<dbReference type="AlphaFoldDB" id="A0A317XUU4"/>
<organism evidence="2 3">
    <name type="scientific">Testicularia cyperi</name>
    <dbReference type="NCBI Taxonomy" id="1882483"/>
    <lineage>
        <taxon>Eukaryota</taxon>
        <taxon>Fungi</taxon>
        <taxon>Dikarya</taxon>
        <taxon>Basidiomycota</taxon>
        <taxon>Ustilaginomycotina</taxon>
        <taxon>Ustilaginomycetes</taxon>
        <taxon>Ustilaginales</taxon>
        <taxon>Anthracoideaceae</taxon>
        <taxon>Testicularia</taxon>
    </lineage>
</organism>
<feature type="compositionally biased region" description="Low complexity" evidence="1">
    <location>
        <begin position="87"/>
        <end position="109"/>
    </location>
</feature>
<protein>
    <submittedName>
        <fullName evidence="2">Uncharacterized protein</fullName>
    </submittedName>
</protein>
<accession>A0A317XUU4</accession>
<dbReference type="InParanoid" id="A0A317XUU4"/>
<feature type="region of interest" description="Disordered" evidence="1">
    <location>
        <begin position="1"/>
        <end position="27"/>
    </location>
</feature>
<reference evidence="2 3" key="1">
    <citation type="journal article" date="2018" name="Mol. Biol. Evol.">
        <title>Broad Genomic Sampling Reveals a Smut Pathogenic Ancestry of the Fungal Clade Ustilaginomycotina.</title>
        <authorList>
            <person name="Kijpornyongpan T."/>
            <person name="Mondo S.J."/>
            <person name="Barry K."/>
            <person name="Sandor L."/>
            <person name="Lee J."/>
            <person name="Lipzen A."/>
            <person name="Pangilinan J."/>
            <person name="LaButti K."/>
            <person name="Hainaut M."/>
            <person name="Henrissat B."/>
            <person name="Grigoriev I.V."/>
            <person name="Spatafora J.W."/>
            <person name="Aime M.C."/>
        </authorList>
    </citation>
    <scope>NUCLEOTIDE SEQUENCE [LARGE SCALE GENOMIC DNA]</scope>
    <source>
        <strain evidence="2 3">MCA 3645</strain>
    </source>
</reference>
<proteinExistence type="predicted"/>